<comment type="caution">
    <text evidence="7">The sequence shown here is derived from an EMBL/GenBank/DDBJ whole genome shotgun (WGS) entry which is preliminary data.</text>
</comment>
<dbReference type="PANTHER" id="PTHR42878:SF15">
    <property type="entry name" value="BACTERIOPHYTOCHROME"/>
    <property type="match status" value="1"/>
</dbReference>
<dbReference type="InterPro" id="IPR003594">
    <property type="entry name" value="HATPase_dom"/>
</dbReference>
<protein>
    <recommendedName>
        <fullName evidence="2">histidine kinase</fullName>
        <ecNumber evidence="2">2.7.13.3</ecNumber>
    </recommendedName>
</protein>
<evidence type="ECO:0000256" key="1">
    <source>
        <dbReference type="ARBA" id="ARBA00000085"/>
    </source>
</evidence>
<dbReference type="Gene3D" id="1.10.287.130">
    <property type="match status" value="1"/>
</dbReference>
<dbReference type="PROSITE" id="PS50109">
    <property type="entry name" value="HIS_KIN"/>
    <property type="match status" value="1"/>
</dbReference>
<evidence type="ECO:0000313" key="7">
    <source>
        <dbReference type="EMBL" id="NDV01026.1"/>
    </source>
</evidence>
<dbReference type="SMART" id="SM00387">
    <property type="entry name" value="HATPase_c"/>
    <property type="match status" value="1"/>
</dbReference>
<dbReference type="GO" id="GO:0000155">
    <property type="term" value="F:phosphorelay sensor kinase activity"/>
    <property type="evidence" value="ECO:0007669"/>
    <property type="project" value="InterPro"/>
</dbReference>
<evidence type="ECO:0000256" key="4">
    <source>
        <dbReference type="ARBA" id="ARBA00022777"/>
    </source>
</evidence>
<keyword evidence="3" id="KW-0808">Transferase</keyword>
<evidence type="ECO:0000256" key="5">
    <source>
        <dbReference type="SAM" id="MobiDB-lite"/>
    </source>
</evidence>
<dbReference type="GO" id="GO:0000156">
    <property type="term" value="F:phosphorelay response regulator activity"/>
    <property type="evidence" value="ECO:0007669"/>
    <property type="project" value="TreeGrafter"/>
</dbReference>
<dbReference type="GO" id="GO:0007234">
    <property type="term" value="P:osmosensory signaling via phosphorelay pathway"/>
    <property type="evidence" value="ECO:0007669"/>
    <property type="project" value="TreeGrafter"/>
</dbReference>
<evidence type="ECO:0000259" key="6">
    <source>
        <dbReference type="PROSITE" id="PS50109"/>
    </source>
</evidence>
<name>A0A6B2K3B7_9RHOB</name>
<gene>
    <name evidence="7" type="ORF">GZA08_08600</name>
</gene>
<evidence type="ECO:0000313" key="8">
    <source>
        <dbReference type="Proteomes" id="UP000474757"/>
    </source>
</evidence>
<evidence type="ECO:0000256" key="2">
    <source>
        <dbReference type="ARBA" id="ARBA00012438"/>
    </source>
</evidence>
<dbReference type="InterPro" id="IPR036890">
    <property type="entry name" value="HATPase_C_sf"/>
</dbReference>
<dbReference type="Gene3D" id="3.30.565.10">
    <property type="entry name" value="Histidine kinase-like ATPase, C-terminal domain"/>
    <property type="match status" value="1"/>
</dbReference>
<sequence>MPGTDVQKADVTGGEKQPRSAKKGAGAGAPVADAAPPPLRRRREPMMDDEMQAIIYRISHDLRAPARALHDLPSWVEEDLDAAGVALPGQVSRYLELMRRQAGRMHNFIADLLTHSRVGRMQEAVEIDLASAVADALRREGVPQSFQIEVKVAPGARPVLGPMDLDRLLSALISNAVRHHRGGGSGQIGIEVVPEEEGVRIVVTDDGPGIAPEDRERAFAFLTTLRSRDEVEGSGMGIPIAARICEAYGGTLELESLPEREGCRFTATLRHLPEGLSG</sequence>
<dbReference type="AlphaFoldDB" id="A0A6B2K3B7"/>
<evidence type="ECO:0000256" key="3">
    <source>
        <dbReference type="ARBA" id="ARBA00022679"/>
    </source>
</evidence>
<dbReference type="InterPro" id="IPR036097">
    <property type="entry name" value="HisK_dim/P_sf"/>
</dbReference>
<dbReference type="SUPFAM" id="SSF55874">
    <property type="entry name" value="ATPase domain of HSP90 chaperone/DNA topoisomerase II/histidine kinase"/>
    <property type="match status" value="1"/>
</dbReference>
<comment type="catalytic activity">
    <reaction evidence="1">
        <text>ATP + protein L-histidine = ADP + protein N-phospho-L-histidine.</text>
        <dbReference type="EC" id="2.7.13.3"/>
    </reaction>
</comment>
<accession>A0A6B2K3B7</accession>
<keyword evidence="4 7" id="KW-0418">Kinase</keyword>
<dbReference type="SUPFAM" id="SSF47384">
    <property type="entry name" value="Homodimeric domain of signal transducing histidine kinase"/>
    <property type="match status" value="1"/>
</dbReference>
<reference evidence="7 8" key="1">
    <citation type="submission" date="2020-02" db="EMBL/GenBank/DDBJ databases">
        <title>Pseudoroseicyclus tamarix, sp. nov., isolated from offshore sediment of a Tamarix chinensis forest.</title>
        <authorList>
            <person name="Gai Y."/>
        </authorList>
    </citation>
    <scope>NUCLEOTIDE SEQUENCE [LARGE SCALE GENOMIC DNA]</scope>
    <source>
        <strain evidence="7 8">CLL3-39</strain>
    </source>
</reference>
<dbReference type="InterPro" id="IPR005467">
    <property type="entry name" value="His_kinase_dom"/>
</dbReference>
<dbReference type="EC" id="2.7.13.3" evidence="2"/>
<organism evidence="7 8">
    <name type="scientific">Pseudoroseicyclus tamaricis</name>
    <dbReference type="NCBI Taxonomy" id="2705421"/>
    <lineage>
        <taxon>Bacteria</taxon>
        <taxon>Pseudomonadati</taxon>
        <taxon>Pseudomonadota</taxon>
        <taxon>Alphaproteobacteria</taxon>
        <taxon>Rhodobacterales</taxon>
        <taxon>Paracoccaceae</taxon>
        <taxon>Pseudoroseicyclus</taxon>
    </lineage>
</organism>
<dbReference type="EMBL" id="JAAGAB010000002">
    <property type="protein sequence ID" value="NDV01026.1"/>
    <property type="molecule type" value="Genomic_DNA"/>
</dbReference>
<dbReference type="Pfam" id="PF02518">
    <property type="entry name" value="HATPase_c"/>
    <property type="match status" value="1"/>
</dbReference>
<keyword evidence="8" id="KW-1185">Reference proteome</keyword>
<dbReference type="InterPro" id="IPR050351">
    <property type="entry name" value="BphY/WalK/GraS-like"/>
</dbReference>
<feature type="domain" description="Histidine kinase" evidence="6">
    <location>
        <begin position="57"/>
        <end position="273"/>
    </location>
</feature>
<dbReference type="GO" id="GO:0030295">
    <property type="term" value="F:protein kinase activator activity"/>
    <property type="evidence" value="ECO:0007669"/>
    <property type="project" value="TreeGrafter"/>
</dbReference>
<dbReference type="RefSeq" id="WP_163892209.1">
    <property type="nucleotide sequence ID" value="NZ_JAAFYS010000002.1"/>
</dbReference>
<dbReference type="PANTHER" id="PTHR42878">
    <property type="entry name" value="TWO-COMPONENT HISTIDINE KINASE"/>
    <property type="match status" value="1"/>
</dbReference>
<proteinExistence type="predicted"/>
<dbReference type="Proteomes" id="UP000474757">
    <property type="component" value="Unassembled WGS sequence"/>
</dbReference>
<feature type="region of interest" description="Disordered" evidence="5">
    <location>
        <begin position="1"/>
        <end position="44"/>
    </location>
</feature>